<evidence type="ECO:0000259" key="9">
    <source>
        <dbReference type="SMART" id="SM00650"/>
    </source>
</evidence>
<dbReference type="EMBL" id="JAESVA010000001">
    <property type="protein sequence ID" value="MCB8878936.1"/>
    <property type="molecule type" value="Genomic_DNA"/>
</dbReference>
<feature type="binding site" evidence="7 8">
    <location>
        <position position="130"/>
    </location>
    <ligand>
        <name>S-adenosyl-L-methionine</name>
        <dbReference type="ChEBI" id="CHEBI:59789"/>
    </ligand>
</feature>
<evidence type="ECO:0000256" key="4">
    <source>
        <dbReference type="ARBA" id="ARBA00022679"/>
    </source>
</evidence>
<organism evidence="10 11">
    <name type="scientific">Acidisoma cellulosilyticum</name>
    <dbReference type="NCBI Taxonomy" id="2802395"/>
    <lineage>
        <taxon>Bacteria</taxon>
        <taxon>Pseudomonadati</taxon>
        <taxon>Pseudomonadota</taxon>
        <taxon>Alphaproteobacteria</taxon>
        <taxon>Acetobacterales</taxon>
        <taxon>Acidocellaceae</taxon>
        <taxon>Acidisoma</taxon>
    </lineage>
</organism>
<dbReference type="Gene3D" id="1.10.8.100">
    <property type="entry name" value="Ribosomal RNA adenine dimethylase-like, domain 2"/>
    <property type="match status" value="1"/>
</dbReference>
<dbReference type="GO" id="GO:0005829">
    <property type="term" value="C:cytosol"/>
    <property type="evidence" value="ECO:0007669"/>
    <property type="project" value="TreeGrafter"/>
</dbReference>
<accession>A0A963YY23</accession>
<comment type="catalytic activity">
    <reaction evidence="7">
        <text>adenosine(1518)/adenosine(1519) in 16S rRNA + 4 S-adenosyl-L-methionine = N(6)-dimethyladenosine(1518)/N(6)-dimethyladenosine(1519) in 16S rRNA + 4 S-adenosyl-L-homocysteine + 4 H(+)</text>
        <dbReference type="Rhea" id="RHEA:19609"/>
        <dbReference type="Rhea" id="RHEA-COMP:10232"/>
        <dbReference type="Rhea" id="RHEA-COMP:10233"/>
        <dbReference type="ChEBI" id="CHEBI:15378"/>
        <dbReference type="ChEBI" id="CHEBI:57856"/>
        <dbReference type="ChEBI" id="CHEBI:59789"/>
        <dbReference type="ChEBI" id="CHEBI:74411"/>
        <dbReference type="ChEBI" id="CHEBI:74493"/>
        <dbReference type="EC" id="2.1.1.182"/>
    </reaction>
</comment>
<comment type="subcellular location">
    <subcellularLocation>
        <location evidence="7">Cytoplasm</location>
    </subcellularLocation>
</comment>
<proteinExistence type="inferred from homology"/>
<comment type="similarity">
    <text evidence="7">Belongs to the class I-like SAM-binding methyltransferase superfamily. rRNA adenine N(6)-methyltransferase family. RsmA subfamily.</text>
</comment>
<dbReference type="InterPro" id="IPR023165">
    <property type="entry name" value="rRNA_Ade_diMease-like_C"/>
</dbReference>
<keyword evidence="4 7" id="KW-0808">Transferase</keyword>
<evidence type="ECO:0000256" key="6">
    <source>
        <dbReference type="ARBA" id="ARBA00022884"/>
    </source>
</evidence>
<dbReference type="HAMAP" id="MF_00607">
    <property type="entry name" value="16SrRNA_methyltr_A"/>
    <property type="match status" value="1"/>
</dbReference>
<dbReference type="CDD" id="cd02440">
    <property type="entry name" value="AdoMet_MTases"/>
    <property type="match status" value="1"/>
</dbReference>
<evidence type="ECO:0000256" key="3">
    <source>
        <dbReference type="ARBA" id="ARBA00022603"/>
    </source>
</evidence>
<evidence type="ECO:0000256" key="1">
    <source>
        <dbReference type="ARBA" id="ARBA00022490"/>
    </source>
</evidence>
<feature type="binding site" evidence="7 8">
    <location>
        <position position="111"/>
    </location>
    <ligand>
        <name>S-adenosyl-L-methionine</name>
        <dbReference type="ChEBI" id="CHEBI:59789"/>
    </ligand>
</feature>
<reference evidence="10 11" key="1">
    <citation type="journal article" date="2021" name="Microorganisms">
        <title>Acidisoma silvae sp. nov. and Acidisomacellulosilytica sp. nov., Two Acidophilic Bacteria Isolated from Decaying Wood, Hydrolyzing Cellulose and Producing Poly-3-hydroxybutyrate.</title>
        <authorList>
            <person name="Mieszkin S."/>
            <person name="Pouder E."/>
            <person name="Uroz S."/>
            <person name="Simon-Colin C."/>
            <person name="Alain K."/>
        </authorList>
    </citation>
    <scope>NUCLEOTIDE SEQUENCE [LARGE SCALE GENOMIC DNA]</scope>
    <source>
        <strain evidence="10 11">HW T5.17</strain>
    </source>
</reference>
<dbReference type="GO" id="GO:0052908">
    <property type="term" value="F:16S rRNA (adenine(1518)-N(6)/adenine(1519)-N(6))-dimethyltransferase activity"/>
    <property type="evidence" value="ECO:0007669"/>
    <property type="project" value="UniProtKB-EC"/>
</dbReference>
<keyword evidence="2 7" id="KW-0698">rRNA processing</keyword>
<dbReference type="SUPFAM" id="SSF53335">
    <property type="entry name" value="S-adenosyl-L-methionine-dependent methyltransferases"/>
    <property type="match status" value="1"/>
</dbReference>
<dbReference type="InterPro" id="IPR020596">
    <property type="entry name" value="rRNA_Ade_Mease_Trfase_CS"/>
</dbReference>
<feature type="binding site" evidence="7 8">
    <location>
        <position position="38"/>
    </location>
    <ligand>
        <name>S-adenosyl-L-methionine</name>
        <dbReference type="ChEBI" id="CHEBI:59789"/>
    </ligand>
</feature>
<feature type="binding site" evidence="7 8">
    <location>
        <position position="85"/>
    </location>
    <ligand>
        <name>S-adenosyl-L-methionine</name>
        <dbReference type="ChEBI" id="CHEBI:59789"/>
    </ligand>
</feature>
<dbReference type="InterPro" id="IPR001737">
    <property type="entry name" value="KsgA/Erm"/>
</dbReference>
<dbReference type="InterPro" id="IPR029063">
    <property type="entry name" value="SAM-dependent_MTases_sf"/>
</dbReference>
<feature type="domain" description="Ribosomal RNA adenine methylase transferase N-terminal" evidence="9">
    <location>
        <begin position="43"/>
        <end position="215"/>
    </location>
</feature>
<dbReference type="GO" id="GO:0003723">
    <property type="term" value="F:RNA binding"/>
    <property type="evidence" value="ECO:0007669"/>
    <property type="project" value="UniProtKB-UniRule"/>
</dbReference>
<name>A0A963YY23_9PROT</name>
<gene>
    <name evidence="7 10" type="primary">rsmA</name>
    <name evidence="7" type="synonym">ksgA</name>
    <name evidence="10" type="ORF">ACELLULO517_01730</name>
</gene>
<keyword evidence="3 7" id="KW-0489">Methyltransferase</keyword>
<dbReference type="AlphaFoldDB" id="A0A963YY23"/>
<dbReference type="FunFam" id="1.10.8.100:FF:000001">
    <property type="entry name" value="Ribosomal RNA small subunit methyltransferase A"/>
    <property type="match status" value="1"/>
</dbReference>
<sequence>MSEAKPSVTGVSPTLPSLKDVISRHSFRAKHALGQHFLLDLNLTAKIASIAGDLTGRHVIEVGPGPGGLTRALLDSPAETVTVIEIDQRGVAVAEELAEFYPGRLKVVSGDALKMRAADLTPAPRQVIANLPYNVGTPLLIGWLRDIRAYEQLTLMFQEEVAQRIAAAPDTDAYGRLSVLAQWTCRTVLAMSLPPEAFTPPPKVNSAVVRMIPNPVQPEPTLFAAMEKVTQHAFGQRRKMLRASLKPLGGEALLRRAEIEPTRRAETLSVAEFDTLARLVAEPAREA</sequence>
<keyword evidence="5 7" id="KW-0949">S-adenosyl-L-methionine</keyword>
<feature type="binding site" evidence="7 8">
    <location>
        <position position="63"/>
    </location>
    <ligand>
        <name>S-adenosyl-L-methionine</name>
        <dbReference type="ChEBI" id="CHEBI:59789"/>
    </ligand>
</feature>
<protein>
    <recommendedName>
        <fullName evidence="7">Ribosomal RNA small subunit methyltransferase A</fullName>
        <ecNumber evidence="7">2.1.1.182</ecNumber>
    </recommendedName>
    <alternativeName>
        <fullName evidence="7">16S rRNA (adenine(1518)-N(6)/adenine(1519)-N(6))-dimethyltransferase</fullName>
    </alternativeName>
    <alternativeName>
        <fullName evidence="7">16S rRNA dimethyladenosine transferase</fullName>
    </alternativeName>
    <alternativeName>
        <fullName evidence="7">16S rRNA dimethylase</fullName>
    </alternativeName>
    <alternativeName>
        <fullName evidence="7">S-adenosylmethionine-6-N', N'-adenosyl(rRNA) dimethyltransferase</fullName>
    </alternativeName>
</protein>
<keyword evidence="6 7" id="KW-0694">RNA-binding</keyword>
<evidence type="ECO:0000256" key="5">
    <source>
        <dbReference type="ARBA" id="ARBA00022691"/>
    </source>
</evidence>
<dbReference type="PANTHER" id="PTHR11727:SF7">
    <property type="entry name" value="DIMETHYLADENOSINE TRANSFERASE-RELATED"/>
    <property type="match status" value="1"/>
</dbReference>
<evidence type="ECO:0000313" key="11">
    <source>
        <dbReference type="Proteomes" id="UP000721844"/>
    </source>
</evidence>
<dbReference type="PANTHER" id="PTHR11727">
    <property type="entry name" value="DIMETHYLADENOSINE TRANSFERASE"/>
    <property type="match status" value="1"/>
</dbReference>
<evidence type="ECO:0000256" key="2">
    <source>
        <dbReference type="ARBA" id="ARBA00022552"/>
    </source>
</evidence>
<dbReference type="PROSITE" id="PS01131">
    <property type="entry name" value="RRNA_A_DIMETH"/>
    <property type="match status" value="1"/>
</dbReference>
<comment type="function">
    <text evidence="7">Specifically dimethylates two adjacent adenosines (A1518 and A1519) in the loop of a conserved hairpin near the 3'-end of 16S rRNA in the 30S particle. May play a critical role in biogenesis of 30S subunits.</text>
</comment>
<dbReference type="SMART" id="SM00650">
    <property type="entry name" value="rADc"/>
    <property type="match status" value="1"/>
</dbReference>
<dbReference type="Gene3D" id="3.40.50.150">
    <property type="entry name" value="Vaccinia Virus protein VP39"/>
    <property type="match status" value="1"/>
</dbReference>
<evidence type="ECO:0000256" key="7">
    <source>
        <dbReference type="HAMAP-Rule" id="MF_00607"/>
    </source>
</evidence>
<dbReference type="Proteomes" id="UP000721844">
    <property type="component" value="Unassembled WGS sequence"/>
</dbReference>
<dbReference type="InterPro" id="IPR020598">
    <property type="entry name" value="rRNA_Ade_methylase_Trfase_N"/>
</dbReference>
<evidence type="ECO:0000256" key="8">
    <source>
        <dbReference type="PROSITE-ProRule" id="PRU01026"/>
    </source>
</evidence>
<comment type="caution">
    <text evidence="10">The sequence shown here is derived from an EMBL/GenBank/DDBJ whole genome shotgun (WGS) entry which is preliminary data.</text>
</comment>
<dbReference type="Pfam" id="PF00398">
    <property type="entry name" value="RrnaAD"/>
    <property type="match status" value="1"/>
</dbReference>
<feature type="binding site" evidence="7 8">
    <location>
        <position position="36"/>
    </location>
    <ligand>
        <name>S-adenosyl-L-methionine</name>
        <dbReference type="ChEBI" id="CHEBI:59789"/>
    </ligand>
</feature>
<keyword evidence="11" id="KW-1185">Reference proteome</keyword>
<evidence type="ECO:0000313" key="10">
    <source>
        <dbReference type="EMBL" id="MCB8878936.1"/>
    </source>
</evidence>
<dbReference type="RefSeq" id="WP_227305287.1">
    <property type="nucleotide sequence ID" value="NZ_JAESVA010000001.1"/>
</dbReference>
<dbReference type="EC" id="2.1.1.182" evidence="7"/>
<dbReference type="InterPro" id="IPR011530">
    <property type="entry name" value="rRNA_adenine_dimethylase"/>
</dbReference>
<keyword evidence="1 7" id="KW-0963">Cytoplasm</keyword>
<dbReference type="PROSITE" id="PS51689">
    <property type="entry name" value="SAM_RNA_A_N6_MT"/>
    <property type="match status" value="1"/>
</dbReference>
<dbReference type="NCBIfam" id="TIGR00755">
    <property type="entry name" value="ksgA"/>
    <property type="match status" value="1"/>
</dbReference>